<accession>A0A0E9XAW6</accession>
<reference evidence="1" key="1">
    <citation type="submission" date="2014-11" db="EMBL/GenBank/DDBJ databases">
        <authorList>
            <person name="Amaro Gonzalez C."/>
        </authorList>
    </citation>
    <scope>NUCLEOTIDE SEQUENCE</scope>
</reference>
<dbReference type="AlphaFoldDB" id="A0A0E9XAW6"/>
<reference evidence="1" key="2">
    <citation type="journal article" date="2015" name="Fish Shellfish Immunol.">
        <title>Early steps in the European eel (Anguilla anguilla)-Vibrio vulnificus interaction in the gills: Role of the RtxA13 toxin.</title>
        <authorList>
            <person name="Callol A."/>
            <person name="Pajuelo D."/>
            <person name="Ebbesson L."/>
            <person name="Teles M."/>
            <person name="MacKenzie S."/>
            <person name="Amaro C."/>
        </authorList>
    </citation>
    <scope>NUCLEOTIDE SEQUENCE</scope>
</reference>
<sequence length="32" mass="3997">MSYLHLLTYFIFIVITDFKWCKTYPECCYLLK</sequence>
<name>A0A0E9XAW6_ANGAN</name>
<evidence type="ECO:0000313" key="1">
    <source>
        <dbReference type="EMBL" id="JAH99601.1"/>
    </source>
</evidence>
<dbReference type="EMBL" id="GBXM01008976">
    <property type="protein sequence ID" value="JAH99601.1"/>
    <property type="molecule type" value="Transcribed_RNA"/>
</dbReference>
<proteinExistence type="predicted"/>
<protein>
    <submittedName>
        <fullName evidence="1">Uncharacterized protein</fullName>
    </submittedName>
</protein>
<organism evidence="1">
    <name type="scientific">Anguilla anguilla</name>
    <name type="common">European freshwater eel</name>
    <name type="synonym">Muraena anguilla</name>
    <dbReference type="NCBI Taxonomy" id="7936"/>
    <lineage>
        <taxon>Eukaryota</taxon>
        <taxon>Metazoa</taxon>
        <taxon>Chordata</taxon>
        <taxon>Craniata</taxon>
        <taxon>Vertebrata</taxon>
        <taxon>Euteleostomi</taxon>
        <taxon>Actinopterygii</taxon>
        <taxon>Neopterygii</taxon>
        <taxon>Teleostei</taxon>
        <taxon>Anguilliformes</taxon>
        <taxon>Anguillidae</taxon>
        <taxon>Anguilla</taxon>
    </lineage>
</organism>